<dbReference type="GO" id="GO:0003676">
    <property type="term" value="F:nucleic acid binding"/>
    <property type="evidence" value="ECO:0007669"/>
    <property type="project" value="InterPro"/>
</dbReference>
<dbReference type="InterPro" id="IPR012337">
    <property type="entry name" value="RNaseH-like_sf"/>
</dbReference>
<evidence type="ECO:0000313" key="2">
    <source>
        <dbReference type="Proteomes" id="UP000596742"/>
    </source>
</evidence>
<comment type="caution">
    <text evidence="1">The sequence shown here is derived from an EMBL/GenBank/DDBJ whole genome shotgun (WGS) entry which is preliminary data.</text>
</comment>
<dbReference type="Proteomes" id="UP000596742">
    <property type="component" value="Unassembled WGS sequence"/>
</dbReference>
<name>A0A8B6H2V1_MYTGA</name>
<keyword evidence="2" id="KW-1185">Reference proteome</keyword>
<dbReference type="EMBL" id="UYJE01009402">
    <property type="protein sequence ID" value="VDI73195.1"/>
    <property type="molecule type" value="Genomic_DNA"/>
</dbReference>
<dbReference type="AlphaFoldDB" id="A0A8B6H2V1"/>
<evidence type="ECO:0000313" key="1">
    <source>
        <dbReference type="EMBL" id="VDI73195.1"/>
    </source>
</evidence>
<accession>A0A8B6H2V1</accession>
<dbReference type="SUPFAM" id="SSF53098">
    <property type="entry name" value="Ribonuclease H-like"/>
    <property type="match status" value="1"/>
</dbReference>
<reference evidence="1" key="1">
    <citation type="submission" date="2018-11" db="EMBL/GenBank/DDBJ databases">
        <authorList>
            <person name="Alioto T."/>
            <person name="Alioto T."/>
        </authorList>
    </citation>
    <scope>NUCLEOTIDE SEQUENCE</scope>
</reference>
<protein>
    <recommendedName>
        <fullName evidence="3">Integrase catalytic domain-containing protein</fullName>
    </recommendedName>
</protein>
<gene>
    <name evidence="1" type="ORF">MGAL_10B073499</name>
</gene>
<evidence type="ECO:0008006" key="3">
    <source>
        <dbReference type="Google" id="ProtNLM"/>
    </source>
</evidence>
<dbReference type="Gene3D" id="3.30.420.10">
    <property type="entry name" value="Ribonuclease H-like superfamily/Ribonuclease H"/>
    <property type="match status" value="1"/>
</dbReference>
<dbReference type="InterPro" id="IPR036397">
    <property type="entry name" value="RNaseH_sf"/>
</dbReference>
<dbReference type="OrthoDB" id="6432955at2759"/>
<organism evidence="1 2">
    <name type="scientific">Mytilus galloprovincialis</name>
    <name type="common">Mediterranean mussel</name>
    <dbReference type="NCBI Taxonomy" id="29158"/>
    <lineage>
        <taxon>Eukaryota</taxon>
        <taxon>Metazoa</taxon>
        <taxon>Spiralia</taxon>
        <taxon>Lophotrochozoa</taxon>
        <taxon>Mollusca</taxon>
        <taxon>Bivalvia</taxon>
        <taxon>Autobranchia</taxon>
        <taxon>Pteriomorphia</taxon>
        <taxon>Mytilida</taxon>
        <taxon>Mytiloidea</taxon>
        <taxon>Mytilidae</taxon>
        <taxon>Mytilinae</taxon>
        <taxon>Mytilus</taxon>
    </lineage>
</organism>
<sequence length="137" mass="15611">MNGKCEQFNDTLKSMLKNLCAESVKKWNELVPCALFAYCEVPHGETGFTLFELLYGWPVRGQMAILRGLFTGEDEKHSSVIEHILTIRNLLAAMPEIVKEKIKNCFAIPGKTDAKKKSKSRRKEFIELVKQVDSIYS</sequence>
<proteinExistence type="predicted"/>